<name>A0A195DU72_9HYME</name>
<feature type="domain" description="Mos1 transposase HTH" evidence="1">
    <location>
        <begin position="2"/>
        <end position="27"/>
    </location>
</feature>
<proteinExistence type="predicted"/>
<evidence type="ECO:0000313" key="3">
    <source>
        <dbReference type="Proteomes" id="UP000078492"/>
    </source>
</evidence>
<dbReference type="AlphaFoldDB" id="A0A195DU72"/>
<protein>
    <recommendedName>
        <fullName evidence="1">Mos1 transposase HTH domain-containing protein</fullName>
    </recommendedName>
</protein>
<dbReference type="InterPro" id="IPR041426">
    <property type="entry name" value="Mos1_HTH"/>
</dbReference>
<dbReference type="Gene3D" id="1.10.10.1450">
    <property type="match status" value="1"/>
</dbReference>
<sequence length="123" mass="14684">MLSNIYVEVAISERTCREWFQRFKNDNFDVEDRHSEREVFSILDFELIDIERRGSFAIFRHIRIIGIIRIILITECFTLVSDFIYSSVHFVSLLLQLDIVLFSRVVGSLQKGIFRFRFVIFDP</sequence>
<reference evidence="2 3" key="1">
    <citation type="submission" date="2015-09" db="EMBL/GenBank/DDBJ databases">
        <title>Trachymyrmex cornetzi WGS genome.</title>
        <authorList>
            <person name="Nygaard S."/>
            <person name="Hu H."/>
            <person name="Boomsma J."/>
            <person name="Zhang G."/>
        </authorList>
    </citation>
    <scope>NUCLEOTIDE SEQUENCE [LARGE SCALE GENOMIC DNA]</scope>
    <source>
        <strain evidence="2">Tcor2-1</strain>
        <tissue evidence="2">Whole body</tissue>
    </source>
</reference>
<organism evidence="2 3">
    <name type="scientific">Trachymyrmex cornetzi</name>
    <dbReference type="NCBI Taxonomy" id="471704"/>
    <lineage>
        <taxon>Eukaryota</taxon>
        <taxon>Metazoa</taxon>
        <taxon>Ecdysozoa</taxon>
        <taxon>Arthropoda</taxon>
        <taxon>Hexapoda</taxon>
        <taxon>Insecta</taxon>
        <taxon>Pterygota</taxon>
        <taxon>Neoptera</taxon>
        <taxon>Endopterygota</taxon>
        <taxon>Hymenoptera</taxon>
        <taxon>Apocrita</taxon>
        <taxon>Aculeata</taxon>
        <taxon>Formicoidea</taxon>
        <taxon>Formicidae</taxon>
        <taxon>Myrmicinae</taxon>
        <taxon>Trachymyrmex</taxon>
    </lineage>
</organism>
<dbReference type="Pfam" id="PF17906">
    <property type="entry name" value="HTH_48"/>
    <property type="match status" value="1"/>
</dbReference>
<accession>A0A195DU72</accession>
<dbReference type="Proteomes" id="UP000078492">
    <property type="component" value="Unassembled WGS sequence"/>
</dbReference>
<evidence type="ECO:0000313" key="2">
    <source>
        <dbReference type="EMBL" id="KYN16089.1"/>
    </source>
</evidence>
<gene>
    <name evidence="2" type="ORF">ALC57_11614</name>
</gene>
<dbReference type="EMBL" id="KQ980419">
    <property type="protein sequence ID" value="KYN16089.1"/>
    <property type="molecule type" value="Genomic_DNA"/>
</dbReference>
<keyword evidence="3" id="KW-1185">Reference proteome</keyword>
<evidence type="ECO:0000259" key="1">
    <source>
        <dbReference type="Pfam" id="PF17906"/>
    </source>
</evidence>